<dbReference type="InterPro" id="IPR019734">
    <property type="entry name" value="TPR_rpt"/>
</dbReference>
<dbReference type="Gene3D" id="1.25.40.10">
    <property type="entry name" value="Tetratricopeptide repeat domain"/>
    <property type="match status" value="1"/>
</dbReference>
<gene>
    <name evidence="2" type="ORF">HMPREF9225_0628</name>
</gene>
<reference evidence="2 3" key="1">
    <citation type="submission" date="2010-07" db="EMBL/GenBank/DDBJ databases">
        <authorList>
            <person name="Muzny D."/>
            <person name="Qin X."/>
            <person name="Deng J."/>
            <person name="Jiang H."/>
            <person name="Liu Y."/>
            <person name="Qu J."/>
            <person name="Song X.-Z."/>
            <person name="Zhang L."/>
            <person name="Thornton R."/>
            <person name="Coyle M."/>
            <person name="Francisco L."/>
            <person name="Jackson L."/>
            <person name="Javaid M."/>
            <person name="Korchina V."/>
            <person name="Kovar C."/>
            <person name="Mata R."/>
            <person name="Mathew T."/>
            <person name="Ngo R."/>
            <person name="Nguyen L."/>
            <person name="Nguyen N."/>
            <person name="Okwuonu G."/>
            <person name="Ongeri F."/>
            <person name="Pham C."/>
            <person name="Simmons D."/>
            <person name="Wilczek-Boney K."/>
            <person name="Hale W."/>
            <person name="Jakkamsetti A."/>
            <person name="Pham P."/>
            <person name="Ruth R."/>
            <person name="San Lucas F."/>
            <person name="Warren J."/>
            <person name="Zhang J."/>
            <person name="Zhao Z."/>
            <person name="Zhou C."/>
            <person name="Zhu D."/>
            <person name="Lee S."/>
            <person name="Bess C."/>
            <person name="Blankenburg K."/>
            <person name="Forbes L."/>
            <person name="Fu Q."/>
            <person name="Gubbala S."/>
            <person name="Hirani K."/>
            <person name="Jayaseelan J.C."/>
            <person name="Lara F."/>
            <person name="Munidasa M."/>
            <person name="Palculict T."/>
            <person name="Patil S."/>
            <person name="Pu L.-L."/>
            <person name="Saada N."/>
            <person name="Tang L."/>
            <person name="Weissenberger G."/>
            <person name="Zhu Y."/>
            <person name="Hemphill L."/>
            <person name="Shang Y."/>
            <person name="Youmans B."/>
            <person name="Ayvaz T."/>
            <person name="Ross M."/>
            <person name="Santibanez J."/>
            <person name="Aqrawi P."/>
            <person name="Gross S."/>
            <person name="Joshi V."/>
            <person name="Fowler G."/>
            <person name="Nazareth L."/>
            <person name="Reid J."/>
            <person name="Worley K."/>
            <person name="Petrosino J."/>
            <person name="Highlander S."/>
            <person name="Gibbs R."/>
        </authorList>
    </citation>
    <scope>NUCLEOTIDE SEQUENCE [LARGE SCALE GENOMIC DNA]</scope>
    <source>
        <strain evidence="2 3">ATCC BAA-1640</strain>
    </source>
</reference>
<keyword evidence="1" id="KW-0175">Coiled coil</keyword>
<protein>
    <recommendedName>
        <fullName evidence="4">Tetratricopeptide repeat protein</fullName>
    </recommendedName>
</protein>
<keyword evidence="3" id="KW-1185">Reference proteome</keyword>
<evidence type="ECO:0000313" key="3">
    <source>
        <dbReference type="Proteomes" id="UP000003280"/>
    </source>
</evidence>
<evidence type="ECO:0008006" key="4">
    <source>
        <dbReference type="Google" id="ProtNLM"/>
    </source>
</evidence>
<dbReference type="EMBL" id="AEEH01000025">
    <property type="protein sequence ID" value="EFM25746.1"/>
    <property type="molecule type" value="Genomic_DNA"/>
</dbReference>
<sequence>MLKDVKAYWRNLKTQYEDRYDEPFLDDYDHSVEYFEKMENYLLKKKEERPLDLDVLLNIASTKMELRKDDESVEMLEDFLRENLKLLSDDEKSRIYTDLAFYYYGEERLKYLRLAYELNSPYAETAKALGIYYFSEYQYDHSKENLHLSTNYFKMAREIENDYEHAFNYAVCLYEEGNYILAAAIFREILKKYPNRMRLILSLSYCEAYLGNIDRARFYLDQVKIGMDENYHLSTDEINDYEIFDLYYVLGDYDKFLESWGKENIEEYYTIDWDHYFYTLWLKGKKDLFLKLVEKNISYLDMTIEEAAEDEYDSEEEKNTTIAELKQEKKDFEEMILRVQNSNEKPKLKLSLEPEMNCFLIDCIRHKLL</sequence>
<evidence type="ECO:0000256" key="1">
    <source>
        <dbReference type="SAM" id="Coils"/>
    </source>
</evidence>
<dbReference type="InterPro" id="IPR011990">
    <property type="entry name" value="TPR-like_helical_dom_sf"/>
</dbReference>
<organism evidence="2 3">
    <name type="scientific">Peptoniphilus duerdenii ATCC BAA-1640</name>
    <dbReference type="NCBI Taxonomy" id="862517"/>
    <lineage>
        <taxon>Bacteria</taxon>
        <taxon>Bacillati</taxon>
        <taxon>Bacillota</taxon>
        <taxon>Tissierellia</taxon>
        <taxon>Tissierellales</taxon>
        <taxon>Peptoniphilaceae</taxon>
        <taxon>Peptoniphilus</taxon>
    </lineage>
</organism>
<feature type="coiled-coil region" evidence="1">
    <location>
        <begin position="315"/>
        <end position="345"/>
    </location>
</feature>
<proteinExistence type="predicted"/>
<dbReference type="eggNOG" id="COG0457">
    <property type="taxonomic scope" value="Bacteria"/>
</dbReference>
<evidence type="ECO:0000313" key="2">
    <source>
        <dbReference type="EMBL" id="EFM25746.1"/>
    </source>
</evidence>
<dbReference type="HOGENOM" id="CLU_060515_0_0_9"/>
<dbReference type="SUPFAM" id="SSF48452">
    <property type="entry name" value="TPR-like"/>
    <property type="match status" value="2"/>
</dbReference>
<dbReference type="STRING" id="862517.HMPREF9225_0628"/>
<dbReference type="RefSeq" id="WP_008901443.1">
    <property type="nucleotide sequence ID" value="NZ_GL397071.1"/>
</dbReference>
<dbReference type="Pfam" id="PF13174">
    <property type="entry name" value="TPR_6"/>
    <property type="match status" value="1"/>
</dbReference>
<dbReference type="AlphaFoldDB" id="E0NKD9"/>
<dbReference type="Proteomes" id="UP000003280">
    <property type="component" value="Unassembled WGS sequence"/>
</dbReference>
<dbReference type="OrthoDB" id="2039983at2"/>
<accession>E0NKD9</accession>
<comment type="caution">
    <text evidence="2">The sequence shown here is derived from an EMBL/GenBank/DDBJ whole genome shotgun (WGS) entry which is preliminary data.</text>
</comment>
<name>E0NKD9_9FIRM</name>